<dbReference type="Gene3D" id="3.20.20.70">
    <property type="entry name" value="Aldolase class I"/>
    <property type="match status" value="1"/>
</dbReference>
<evidence type="ECO:0000256" key="1">
    <source>
        <dbReference type="ARBA" id="ARBA00022691"/>
    </source>
</evidence>
<keyword evidence="4" id="KW-0411">Iron-sulfur</keyword>
<dbReference type="EMBL" id="JAKGUD010000005">
    <property type="protein sequence ID" value="MCF4142469.1"/>
    <property type="molecule type" value="Genomic_DNA"/>
</dbReference>
<dbReference type="SUPFAM" id="SSF102114">
    <property type="entry name" value="Radical SAM enzymes"/>
    <property type="match status" value="1"/>
</dbReference>
<evidence type="ECO:0000313" key="6">
    <source>
        <dbReference type="EMBL" id="MCF4142469.1"/>
    </source>
</evidence>
<evidence type="ECO:0000256" key="4">
    <source>
        <dbReference type="ARBA" id="ARBA00023014"/>
    </source>
</evidence>
<keyword evidence="2" id="KW-0479">Metal-binding</keyword>
<feature type="domain" description="Radical SAM core" evidence="5">
    <location>
        <begin position="57"/>
        <end position="275"/>
    </location>
</feature>
<evidence type="ECO:0000256" key="2">
    <source>
        <dbReference type="ARBA" id="ARBA00022723"/>
    </source>
</evidence>
<dbReference type="InterPro" id="IPR013785">
    <property type="entry name" value="Aldolase_TIM"/>
</dbReference>
<reference evidence="6 7" key="1">
    <citation type="submission" date="2022-01" db="EMBL/GenBank/DDBJ databases">
        <title>Dethiosulfovibrio faecalis sp. nov., a novel proteolytic, non-sulfur-reducing bacterium isolated from a marine aquaculture solid waste bioreactor.</title>
        <authorList>
            <person name="Grabowski S."/>
            <person name="Apolinario E."/>
            <person name="Schneider N."/>
            <person name="Marshall C.W."/>
            <person name="Sowers K.R."/>
        </authorList>
    </citation>
    <scope>NUCLEOTIDE SEQUENCE [LARGE SCALE GENOMIC DNA]</scope>
    <source>
        <strain evidence="6 7">DSM 12537</strain>
    </source>
</reference>
<dbReference type="InterPro" id="IPR007197">
    <property type="entry name" value="rSAM"/>
</dbReference>
<gene>
    <name evidence="6" type="ORF">L2W38_06545</name>
</gene>
<accession>A0ABS9EMP2</accession>
<keyword evidence="1" id="KW-0949">S-adenosyl-L-methionine</keyword>
<dbReference type="Proteomes" id="UP001200430">
    <property type="component" value="Unassembled WGS sequence"/>
</dbReference>
<sequence>MTWKIASKTGEILKKGSDGSGIDRDEALYLMALPLRSKDTYALMEAADTLSRETFGNKGENHFHIGLNVAPCPLNCSFCSLTVKAGIFKESIDFSDDQILEWARYGESRKADSLNLMTTGNFPMERLLHVGRLLRDNVDVPLVANTRDITHEEGEALLEAGFVGAYHAVRLGEGRDTPLKRDKRIETIKVLKDVGLRWMNCVEPVGPEHEAEEIVDLMFLAREYEATYSGVMRRVNFPGSPMEKYGMITEREMSRMVAVSRLVMGTVPKAHCTHEPNSLSLIAGGNLLFPEVGSSPRDGEADTGKGRGNTVENCARIHLETGWDPTVKSNCFA</sequence>
<name>A0ABS9EMP2_9BACT</name>
<evidence type="ECO:0000259" key="5">
    <source>
        <dbReference type="PROSITE" id="PS51918"/>
    </source>
</evidence>
<dbReference type="InterPro" id="IPR058240">
    <property type="entry name" value="rSAM_sf"/>
</dbReference>
<keyword evidence="3" id="KW-0408">Iron</keyword>
<dbReference type="RefSeq" id="WP_236099195.1">
    <property type="nucleotide sequence ID" value="NZ_JAKGUD010000005.1"/>
</dbReference>
<protein>
    <submittedName>
        <fullName evidence="6">Radical SAM protein</fullName>
    </submittedName>
</protein>
<evidence type="ECO:0000256" key="3">
    <source>
        <dbReference type="ARBA" id="ARBA00023004"/>
    </source>
</evidence>
<evidence type="ECO:0000313" key="7">
    <source>
        <dbReference type="Proteomes" id="UP001200430"/>
    </source>
</evidence>
<proteinExistence type="predicted"/>
<dbReference type="CDD" id="cd01335">
    <property type="entry name" value="Radical_SAM"/>
    <property type="match status" value="1"/>
</dbReference>
<organism evidence="6 7">
    <name type="scientific">Dethiosulfovibrio marinus</name>
    <dbReference type="NCBI Taxonomy" id="133532"/>
    <lineage>
        <taxon>Bacteria</taxon>
        <taxon>Thermotogati</taxon>
        <taxon>Synergistota</taxon>
        <taxon>Synergistia</taxon>
        <taxon>Synergistales</taxon>
        <taxon>Dethiosulfovibrionaceae</taxon>
        <taxon>Dethiosulfovibrio</taxon>
    </lineage>
</organism>
<keyword evidence="7" id="KW-1185">Reference proteome</keyword>
<comment type="caution">
    <text evidence="6">The sequence shown here is derived from an EMBL/GenBank/DDBJ whole genome shotgun (WGS) entry which is preliminary data.</text>
</comment>
<dbReference type="PROSITE" id="PS51918">
    <property type="entry name" value="RADICAL_SAM"/>
    <property type="match status" value="1"/>
</dbReference>